<dbReference type="GO" id="GO:0046872">
    <property type="term" value="F:metal ion binding"/>
    <property type="evidence" value="ECO:0007669"/>
    <property type="project" value="UniProtKB-KW"/>
</dbReference>
<evidence type="ECO:0000256" key="10">
    <source>
        <dbReference type="PIRSR" id="PIRSR605002-1"/>
    </source>
</evidence>
<evidence type="ECO:0000313" key="14">
    <source>
        <dbReference type="EMBL" id="KAG5679569.1"/>
    </source>
</evidence>
<comment type="pathway">
    <text evidence="2 13">Nucleotide-sugar biosynthesis; GDP-alpha-D-mannose biosynthesis; alpha-D-mannose 1-phosphate from D-fructose 6-phosphate: step 2/2.</text>
</comment>
<dbReference type="SFLD" id="SFLDG01143">
    <property type="entry name" value="C2.B.3:_Phosphomannomutase_Lik"/>
    <property type="match status" value="1"/>
</dbReference>
<dbReference type="GO" id="GO:0005829">
    <property type="term" value="C:cytosol"/>
    <property type="evidence" value="ECO:0007669"/>
    <property type="project" value="TreeGrafter"/>
</dbReference>
<dbReference type="SFLD" id="SFLDG01140">
    <property type="entry name" value="C2.B:_Phosphomannomutase_and_P"/>
    <property type="match status" value="1"/>
</dbReference>
<dbReference type="GO" id="GO:0009298">
    <property type="term" value="P:GDP-mannose biosynthetic process"/>
    <property type="evidence" value="ECO:0007669"/>
    <property type="project" value="InterPro"/>
</dbReference>
<keyword evidence="7 12" id="KW-0479">Metal-binding</keyword>
<evidence type="ECO:0000256" key="12">
    <source>
        <dbReference type="PIRSR" id="PIRSR605002-3"/>
    </source>
</evidence>
<dbReference type="PANTHER" id="PTHR10466:SF0">
    <property type="entry name" value="PHOSPHOMANNOMUTASE"/>
    <property type="match status" value="1"/>
</dbReference>
<comment type="catalytic activity">
    <reaction evidence="13">
        <text>alpha-D-mannose 1-phosphate = D-mannose 6-phosphate</text>
        <dbReference type="Rhea" id="RHEA:11140"/>
        <dbReference type="ChEBI" id="CHEBI:58409"/>
        <dbReference type="ChEBI" id="CHEBI:58735"/>
        <dbReference type="EC" id="5.4.2.8"/>
    </reaction>
</comment>
<feature type="active site" description="Nucleophile" evidence="10">
    <location>
        <position position="12"/>
    </location>
</feature>
<feature type="binding site" evidence="11">
    <location>
        <position position="125"/>
    </location>
    <ligand>
        <name>alpha-D-mannose 1-phosphate</name>
        <dbReference type="ChEBI" id="CHEBI:58409"/>
    </ligand>
</feature>
<evidence type="ECO:0000256" key="5">
    <source>
        <dbReference type="ARBA" id="ARBA00012730"/>
    </source>
</evidence>
<feature type="binding site" evidence="12">
    <location>
        <position position="224"/>
    </location>
    <ligand>
        <name>Mg(2+)</name>
        <dbReference type="ChEBI" id="CHEBI:18420"/>
        <label>1</label>
    </ligand>
</feature>
<feature type="binding site" evidence="12">
    <location>
        <position position="229"/>
    </location>
    <ligand>
        <name>Mg(2+)</name>
        <dbReference type="ChEBI" id="CHEBI:18420"/>
        <label>1</label>
    </ligand>
</feature>
<dbReference type="SFLD" id="SFLDF00445">
    <property type="entry name" value="alpha-phosphomannomutase"/>
    <property type="match status" value="1"/>
</dbReference>
<dbReference type="CDD" id="cd02585">
    <property type="entry name" value="HAD_PMM"/>
    <property type="match status" value="1"/>
</dbReference>
<feature type="binding site" evidence="11">
    <location>
        <position position="21"/>
    </location>
    <ligand>
        <name>alpha-D-mannose 1-phosphate</name>
        <dbReference type="ChEBI" id="CHEBI:58409"/>
    </ligand>
</feature>
<evidence type="ECO:0000256" key="1">
    <source>
        <dbReference type="ARBA" id="ARBA00004496"/>
    </source>
</evidence>
<comment type="cofactor">
    <cofactor evidence="12">
        <name>Mg(2+)</name>
        <dbReference type="ChEBI" id="CHEBI:18420"/>
    </cofactor>
</comment>
<feature type="active site" description="Proton donor/acceptor" evidence="10">
    <location>
        <position position="14"/>
    </location>
</feature>
<organism evidence="14 15">
    <name type="scientific">Polypedilum vanderplanki</name>
    <name type="common">Sleeping chironomid midge</name>
    <dbReference type="NCBI Taxonomy" id="319348"/>
    <lineage>
        <taxon>Eukaryota</taxon>
        <taxon>Metazoa</taxon>
        <taxon>Ecdysozoa</taxon>
        <taxon>Arthropoda</taxon>
        <taxon>Hexapoda</taxon>
        <taxon>Insecta</taxon>
        <taxon>Pterygota</taxon>
        <taxon>Neoptera</taxon>
        <taxon>Endopterygota</taxon>
        <taxon>Diptera</taxon>
        <taxon>Nematocera</taxon>
        <taxon>Chironomoidea</taxon>
        <taxon>Chironomidae</taxon>
        <taxon>Chironominae</taxon>
        <taxon>Polypedilum</taxon>
        <taxon>Polypedilum</taxon>
    </lineage>
</organism>
<protein>
    <recommendedName>
        <fullName evidence="5 13">Phosphomannomutase</fullName>
        <ecNumber evidence="5 13">5.4.2.8</ecNumber>
    </recommendedName>
</protein>
<evidence type="ECO:0000256" key="8">
    <source>
        <dbReference type="ARBA" id="ARBA00022842"/>
    </source>
</evidence>
<evidence type="ECO:0000256" key="4">
    <source>
        <dbReference type="ARBA" id="ARBA00011738"/>
    </source>
</evidence>
<dbReference type="AlphaFoldDB" id="A0A9J6CBP2"/>
<dbReference type="OrthoDB" id="10264771at2759"/>
<evidence type="ECO:0000256" key="6">
    <source>
        <dbReference type="ARBA" id="ARBA00022490"/>
    </source>
</evidence>
<dbReference type="InterPro" id="IPR006379">
    <property type="entry name" value="HAD-SF_hydro_IIB"/>
</dbReference>
<proteinExistence type="inferred from homology"/>
<feature type="binding site" evidence="11">
    <location>
        <position position="181"/>
    </location>
    <ligand>
        <name>alpha-D-mannose 1-phosphate</name>
        <dbReference type="ChEBI" id="CHEBI:58409"/>
    </ligand>
</feature>
<feature type="binding site" evidence="11">
    <location>
        <position position="143"/>
    </location>
    <ligand>
        <name>alpha-D-mannose 1-phosphate</name>
        <dbReference type="ChEBI" id="CHEBI:58409"/>
    </ligand>
</feature>
<dbReference type="SUPFAM" id="SSF56784">
    <property type="entry name" value="HAD-like"/>
    <property type="match status" value="1"/>
</dbReference>
<dbReference type="GO" id="GO:0004615">
    <property type="term" value="F:phosphomannomutase activity"/>
    <property type="evidence" value="ECO:0007669"/>
    <property type="project" value="UniProtKB-EC"/>
</dbReference>
<feature type="binding site" evidence="11">
    <location>
        <position position="136"/>
    </location>
    <ligand>
        <name>alpha-D-mannose 1-phosphate</name>
        <dbReference type="ChEBI" id="CHEBI:58409"/>
    </ligand>
</feature>
<keyword evidence="15" id="KW-1185">Reference proteome</keyword>
<reference evidence="14" key="1">
    <citation type="submission" date="2021-03" db="EMBL/GenBank/DDBJ databases">
        <title>Chromosome level genome of the anhydrobiotic midge Polypedilum vanderplanki.</title>
        <authorList>
            <person name="Yoshida Y."/>
            <person name="Kikawada T."/>
            <person name="Gusev O."/>
        </authorList>
    </citation>
    <scope>NUCLEOTIDE SEQUENCE</scope>
    <source>
        <strain evidence="14">NIAS01</strain>
        <tissue evidence="14">Whole body or cell culture</tissue>
    </source>
</reference>
<feature type="binding site" evidence="11">
    <location>
        <position position="183"/>
    </location>
    <ligand>
        <name>alpha-D-mannose 1-phosphate</name>
        <dbReference type="ChEBI" id="CHEBI:58409"/>
    </ligand>
</feature>
<accession>A0A9J6CBP2</accession>
<feature type="binding site" evidence="12">
    <location>
        <position position="12"/>
    </location>
    <ligand>
        <name>Mg(2+)</name>
        <dbReference type="ChEBI" id="CHEBI:18420"/>
        <label>1</label>
    </ligand>
</feature>
<dbReference type="Gene3D" id="3.30.1240.20">
    <property type="match status" value="1"/>
</dbReference>
<evidence type="ECO:0000256" key="2">
    <source>
        <dbReference type="ARBA" id="ARBA00004699"/>
    </source>
</evidence>
<evidence type="ECO:0000256" key="11">
    <source>
        <dbReference type="PIRSR" id="PIRSR605002-2"/>
    </source>
</evidence>
<dbReference type="PANTHER" id="PTHR10466">
    <property type="entry name" value="PHOSPHOMANNOMUTASE"/>
    <property type="match status" value="1"/>
</dbReference>
<dbReference type="InterPro" id="IPR036412">
    <property type="entry name" value="HAD-like_sf"/>
</dbReference>
<evidence type="ECO:0000256" key="13">
    <source>
        <dbReference type="RuleBase" id="RU361118"/>
    </source>
</evidence>
<comment type="subcellular location">
    <subcellularLocation>
        <location evidence="1 13">Cytoplasm</location>
    </subcellularLocation>
</comment>
<dbReference type="Proteomes" id="UP001107558">
    <property type="component" value="Chromosome 1"/>
</dbReference>
<name>A0A9J6CBP2_POLVA</name>
<evidence type="ECO:0000256" key="7">
    <source>
        <dbReference type="ARBA" id="ARBA00022723"/>
    </source>
</evidence>
<dbReference type="InterPro" id="IPR023214">
    <property type="entry name" value="HAD_sf"/>
</dbReference>
<feature type="binding site" evidence="12">
    <location>
        <position position="212"/>
    </location>
    <ligand>
        <name>Mg(2+)</name>
        <dbReference type="ChEBI" id="CHEBI:18420"/>
        <label>1</label>
    </ligand>
</feature>
<evidence type="ECO:0000256" key="9">
    <source>
        <dbReference type="ARBA" id="ARBA00023235"/>
    </source>
</evidence>
<feature type="binding site" evidence="12">
    <location>
        <position position="226"/>
    </location>
    <ligand>
        <name>Mg(2+)</name>
        <dbReference type="ChEBI" id="CHEBI:18420"/>
        <label>1</label>
    </ligand>
</feature>
<dbReference type="EMBL" id="JADBJN010000001">
    <property type="protein sequence ID" value="KAG5679569.1"/>
    <property type="molecule type" value="Genomic_DNA"/>
</dbReference>
<keyword evidence="8 12" id="KW-0460">Magnesium</keyword>
<evidence type="ECO:0000256" key="3">
    <source>
        <dbReference type="ARBA" id="ARBA00009736"/>
    </source>
</evidence>
<sequence length="250" mass="28553">MSARDEILLLFDVDGTLTPARKSIEPDFEDFLYKKVKSKATIGVVSGSDLTKIKEQLNGDRLLNDFDYVFPENGLVFIKNGIEISKQSIQLHLGEKNIKKMINFCLHYIADLDIPIKRGTFIDFRNGMINICPIGRQCTYEERLMFNKYDNEHHVREKMIDALKEAFADIDITFAIGGQISIDAFPKGWDKSYCLQHVINGTNFKEIHFFGDKTSKGGNDYEIFADSRTIGHTVTDPKDTERQLSDLLNL</sequence>
<dbReference type="GO" id="GO:0006487">
    <property type="term" value="P:protein N-linked glycosylation"/>
    <property type="evidence" value="ECO:0007669"/>
    <property type="project" value="TreeGrafter"/>
</dbReference>
<dbReference type="Gene3D" id="3.40.50.1000">
    <property type="entry name" value="HAD superfamily/HAD-like"/>
    <property type="match status" value="1"/>
</dbReference>
<comment type="similarity">
    <text evidence="3 13">Belongs to the eukaryotic PMM family.</text>
</comment>
<keyword evidence="9 13" id="KW-0413">Isomerase</keyword>
<dbReference type="InterPro" id="IPR043169">
    <property type="entry name" value="PMM_cap"/>
</dbReference>
<evidence type="ECO:0000313" key="15">
    <source>
        <dbReference type="Proteomes" id="UP001107558"/>
    </source>
</evidence>
<dbReference type="FunFam" id="3.30.1240.20:FF:000001">
    <property type="entry name" value="Phosphomannomutase"/>
    <property type="match status" value="1"/>
</dbReference>
<gene>
    <name evidence="14" type="ORF">PVAND_009129</name>
</gene>
<feature type="binding site" evidence="12">
    <location>
        <position position="14"/>
    </location>
    <ligand>
        <name>Mg(2+)</name>
        <dbReference type="ChEBI" id="CHEBI:18420"/>
        <label>1</label>
    </ligand>
</feature>
<comment type="subunit">
    <text evidence="4 13">Homodimer.</text>
</comment>
<dbReference type="EC" id="5.4.2.8" evidence="5 13"/>
<dbReference type="Pfam" id="PF03332">
    <property type="entry name" value="PMM"/>
    <property type="match status" value="1"/>
</dbReference>
<comment type="function">
    <text evidence="13">Involved in the synthesis of the GDP-mannose and dolichol-phosphate-mannose required for a number of critical mannosyl transfer reactions.</text>
</comment>
<dbReference type="InterPro" id="IPR005002">
    <property type="entry name" value="PMM"/>
</dbReference>
<dbReference type="GO" id="GO:0006013">
    <property type="term" value="P:mannose metabolic process"/>
    <property type="evidence" value="ECO:0007669"/>
    <property type="project" value="TreeGrafter"/>
</dbReference>
<keyword evidence="6 13" id="KW-0963">Cytoplasm</keyword>
<dbReference type="SFLD" id="SFLDS00003">
    <property type="entry name" value="Haloacid_Dehalogenase"/>
    <property type="match status" value="1"/>
</dbReference>
<comment type="caution">
    <text evidence="14">The sequence shown here is derived from an EMBL/GenBank/DDBJ whole genome shotgun (WGS) entry which is preliminary data.</text>
</comment>
<dbReference type="NCBIfam" id="TIGR01484">
    <property type="entry name" value="HAD-SF-IIB"/>
    <property type="match status" value="1"/>
</dbReference>